<protein>
    <recommendedName>
        <fullName evidence="1">N-acetyltransferase domain-containing protein</fullName>
    </recommendedName>
</protein>
<proteinExistence type="predicted"/>
<dbReference type="Proteomes" id="UP000027647">
    <property type="component" value="Unassembled WGS sequence"/>
</dbReference>
<dbReference type="InterPro" id="IPR052523">
    <property type="entry name" value="Trichothecene_AcTrans"/>
</dbReference>
<dbReference type="PANTHER" id="PTHR42791:SF1">
    <property type="entry name" value="N-ACETYLTRANSFERASE DOMAIN-CONTAINING PROTEIN"/>
    <property type="match status" value="1"/>
</dbReference>
<dbReference type="RefSeq" id="WP_051698960.1">
    <property type="nucleotide sequence ID" value="NZ_JMIW01000001.1"/>
</dbReference>
<dbReference type="InterPro" id="IPR016181">
    <property type="entry name" value="Acyl_CoA_acyltransferase"/>
</dbReference>
<keyword evidence="3" id="KW-1185">Reference proteome</keyword>
<evidence type="ECO:0000313" key="3">
    <source>
        <dbReference type="Proteomes" id="UP000027647"/>
    </source>
</evidence>
<organism evidence="2 3">
    <name type="scientific">Erythrobacter longus</name>
    <dbReference type="NCBI Taxonomy" id="1044"/>
    <lineage>
        <taxon>Bacteria</taxon>
        <taxon>Pseudomonadati</taxon>
        <taxon>Pseudomonadota</taxon>
        <taxon>Alphaproteobacteria</taxon>
        <taxon>Sphingomonadales</taxon>
        <taxon>Erythrobacteraceae</taxon>
        <taxon>Erythrobacter/Porphyrobacter group</taxon>
        <taxon>Erythrobacter</taxon>
    </lineage>
</organism>
<dbReference type="PROSITE" id="PS51186">
    <property type="entry name" value="GNAT"/>
    <property type="match status" value="1"/>
</dbReference>
<dbReference type="InterPro" id="IPR013653">
    <property type="entry name" value="GCN5-like_dom"/>
</dbReference>
<name>A0A074MFD1_ERYLO</name>
<dbReference type="GO" id="GO:0016747">
    <property type="term" value="F:acyltransferase activity, transferring groups other than amino-acyl groups"/>
    <property type="evidence" value="ECO:0007669"/>
    <property type="project" value="InterPro"/>
</dbReference>
<dbReference type="EMBL" id="JMIW01000001">
    <property type="protein sequence ID" value="KEO92139.1"/>
    <property type="molecule type" value="Genomic_DNA"/>
</dbReference>
<dbReference type="CDD" id="cd04301">
    <property type="entry name" value="NAT_SF"/>
    <property type="match status" value="1"/>
</dbReference>
<gene>
    <name evidence="2" type="ORF">EH31_05585</name>
</gene>
<reference evidence="2 3" key="1">
    <citation type="submission" date="2014-04" db="EMBL/GenBank/DDBJ databases">
        <title>A comprehensive comparison of genomes of Erythrobacter spp. strains.</title>
        <authorList>
            <person name="Zheng Q."/>
        </authorList>
    </citation>
    <scope>NUCLEOTIDE SEQUENCE [LARGE SCALE GENOMIC DNA]</scope>
    <source>
        <strain evidence="2 3">DSM 6997</strain>
    </source>
</reference>
<accession>A0A074MFD1</accession>
<dbReference type="InterPro" id="IPR000182">
    <property type="entry name" value="GNAT_dom"/>
</dbReference>
<dbReference type="Pfam" id="PF08445">
    <property type="entry name" value="FR47"/>
    <property type="match status" value="1"/>
</dbReference>
<feature type="domain" description="N-acetyltransferase" evidence="1">
    <location>
        <begin position="36"/>
        <end position="201"/>
    </location>
</feature>
<dbReference type="AlphaFoldDB" id="A0A074MFD1"/>
<evidence type="ECO:0000313" key="2">
    <source>
        <dbReference type="EMBL" id="KEO92139.1"/>
    </source>
</evidence>
<evidence type="ECO:0000259" key="1">
    <source>
        <dbReference type="PROSITE" id="PS51186"/>
    </source>
</evidence>
<dbReference type="eggNOG" id="COG0456">
    <property type="taxonomic scope" value="Bacteria"/>
</dbReference>
<dbReference type="SUPFAM" id="SSF55729">
    <property type="entry name" value="Acyl-CoA N-acyltransferases (Nat)"/>
    <property type="match status" value="1"/>
</dbReference>
<dbReference type="PANTHER" id="PTHR42791">
    <property type="entry name" value="GNAT FAMILY ACETYLTRANSFERASE"/>
    <property type="match status" value="1"/>
</dbReference>
<dbReference type="STRING" id="1044.EH31_05585"/>
<sequence length="201" mass="22006">MRDDRPVELVPTDAPLDRLSHTLAAAFQDDPALSWIVQDGARRKAMLPAFFKVMAEQSRRHGEILATPDGGAASLWYPPGEVRDGVIASIYDNLRLLAGFGLTLPRGLKVAEEMYKRHPSPQVYSYLRYVGVTPAAQGKGWGGAIVREGIARAAEQGQGVLLETATPDNVTIYTRLGFEIIEEWKVPGGGPKFWTMVHPAP</sequence>
<dbReference type="Gene3D" id="3.40.630.30">
    <property type="match status" value="1"/>
</dbReference>
<dbReference type="OrthoDB" id="7057833at2"/>
<comment type="caution">
    <text evidence="2">The sequence shown here is derived from an EMBL/GenBank/DDBJ whole genome shotgun (WGS) entry which is preliminary data.</text>
</comment>